<organism evidence="3 4">
    <name type="scientific">Araneus ventricosus</name>
    <name type="common">Orbweaver spider</name>
    <name type="synonym">Epeira ventricosa</name>
    <dbReference type="NCBI Taxonomy" id="182803"/>
    <lineage>
        <taxon>Eukaryota</taxon>
        <taxon>Metazoa</taxon>
        <taxon>Ecdysozoa</taxon>
        <taxon>Arthropoda</taxon>
        <taxon>Chelicerata</taxon>
        <taxon>Arachnida</taxon>
        <taxon>Araneae</taxon>
        <taxon>Araneomorphae</taxon>
        <taxon>Entelegynae</taxon>
        <taxon>Araneoidea</taxon>
        <taxon>Araneidae</taxon>
        <taxon>Araneus</taxon>
    </lineage>
</organism>
<reference evidence="3 4" key="1">
    <citation type="journal article" date="2019" name="Sci. Rep.">
        <title>Orb-weaving spider Araneus ventricosus genome elucidates the spidroin gene catalogue.</title>
        <authorList>
            <person name="Kono N."/>
            <person name="Nakamura H."/>
            <person name="Ohtoshi R."/>
            <person name="Moran D.A.P."/>
            <person name="Shinohara A."/>
            <person name="Yoshida Y."/>
            <person name="Fujiwara M."/>
            <person name="Mori M."/>
            <person name="Tomita M."/>
            <person name="Arakawa K."/>
        </authorList>
    </citation>
    <scope>NUCLEOTIDE SEQUENCE [LARGE SCALE GENOMIC DNA]</scope>
</reference>
<evidence type="ECO:0000313" key="4">
    <source>
        <dbReference type="Proteomes" id="UP000499080"/>
    </source>
</evidence>
<gene>
    <name evidence="2" type="ORF">AVEN_116218_1</name>
    <name evidence="3" type="ORF">AVEN_180669_1</name>
</gene>
<name>A0A4Y2T1M3_ARAVE</name>
<evidence type="ECO:0000313" key="3">
    <source>
        <dbReference type="EMBL" id="GBN93773.1"/>
    </source>
</evidence>
<dbReference type="EMBL" id="BGPR01022354">
    <property type="protein sequence ID" value="GBN88578.1"/>
    <property type="molecule type" value="Genomic_DNA"/>
</dbReference>
<comment type="caution">
    <text evidence="3">The sequence shown here is derived from an EMBL/GenBank/DDBJ whole genome shotgun (WGS) entry which is preliminary data.</text>
</comment>
<keyword evidence="4" id="KW-1185">Reference proteome</keyword>
<keyword evidence="1" id="KW-0732">Signal</keyword>
<feature type="chain" id="PRO_5036129252" evidence="1">
    <location>
        <begin position="24"/>
        <end position="98"/>
    </location>
</feature>
<dbReference type="AlphaFoldDB" id="A0A4Y2T1M3"/>
<proteinExistence type="predicted"/>
<sequence length="98" mass="11162">MRSRRISKRGLAFLVGIVVVVWFQPNPDNDMYLFRRELVHGPVMAILQLTTASTLLSRRSSHSDSTSGLHARSGCFRELPYCPLRKPPGNCFQMKNDK</sequence>
<dbReference type="EMBL" id="BGPR01025134">
    <property type="protein sequence ID" value="GBN93773.1"/>
    <property type="molecule type" value="Genomic_DNA"/>
</dbReference>
<accession>A0A4Y2T1M3</accession>
<protein>
    <submittedName>
        <fullName evidence="3">Uncharacterized protein</fullName>
    </submittedName>
</protein>
<evidence type="ECO:0000256" key="1">
    <source>
        <dbReference type="SAM" id="SignalP"/>
    </source>
</evidence>
<feature type="signal peptide" evidence="1">
    <location>
        <begin position="1"/>
        <end position="23"/>
    </location>
</feature>
<dbReference type="Proteomes" id="UP000499080">
    <property type="component" value="Unassembled WGS sequence"/>
</dbReference>
<evidence type="ECO:0000313" key="2">
    <source>
        <dbReference type="EMBL" id="GBN88578.1"/>
    </source>
</evidence>